<dbReference type="Pfam" id="PF04392">
    <property type="entry name" value="ABC_sub_bind"/>
    <property type="match status" value="1"/>
</dbReference>
<dbReference type="EMBL" id="JAZHRV010000001">
    <property type="protein sequence ID" value="MEH2560189.1"/>
    <property type="molecule type" value="Genomic_DNA"/>
</dbReference>
<dbReference type="Gene3D" id="3.40.50.2300">
    <property type="match status" value="2"/>
</dbReference>
<reference evidence="1 2" key="1">
    <citation type="submission" date="2024-02" db="EMBL/GenBank/DDBJ databases">
        <title>Adaptive strategies in a cosmopolitan and abundant soil bacterium.</title>
        <authorList>
            <person name="Carini P."/>
        </authorList>
    </citation>
    <scope>NUCLEOTIDE SEQUENCE [LARGE SCALE GENOMIC DNA]</scope>
    <source>
        <strain evidence="1 2">AZCC 1608</strain>
    </source>
</reference>
<dbReference type="RefSeq" id="WP_334489097.1">
    <property type="nucleotide sequence ID" value="NZ_JAZHRV010000001.1"/>
</dbReference>
<keyword evidence="2" id="KW-1185">Reference proteome</keyword>
<evidence type="ECO:0000313" key="2">
    <source>
        <dbReference type="Proteomes" id="UP001364224"/>
    </source>
</evidence>
<evidence type="ECO:0000313" key="1">
    <source>
        <dbReference type="EMBL" id="MEH2560189.1"/>
    </source>
</evidence>
<accession>A0ABU8BNQ4</accession>
<dbReference type="InterPro" id="IPR028082">
    <property type="entry name" value="Peripla_BP_I"/>
</dbReference>
<dbReference type="SUPFAM" id="SSF53822">
    <property type="entry name" value="Periplasmic binding protein-like I"/>
    <property type="match status" value="1"/>
</dbReference>
<name>A0ABU8BNQ4_9BRAD</name>
<dbReference type="PANTHER" id="PTHR35271">
    <property type="entry name" value="ABC TRANSPORTER, SUBSTRATE-BINDING LIPOPROTEIN-RELATED"/>
    <property type="match status" value="1"/>
</dbReference>
<dbReference type="CDD" id="cd06325">
    <property type="entry name" value="PBP1_ABC_unchar_transporter"/>
    <property type="match status" value="1"/>
</dbReference>
<dbReference type="PANTHER" id="PTHR35271:SF1">
    <property type="entry name" value="ABC TRANSPORTER, SUBSTRATE-BINDING LIPOPROTEIN"/>
    <property type="match status" value="1"/>
</dbReference>
<comment type="caution">
    <text evidence="1">The sequence shown here is derived from an EMBL/GenBank/DDBJ whole genome shotgun (WGS) entry which is preliminary data.</text>
</comment>
<organism evidence="1 2">
    <name type="scientific">Bradyrhizobium algeriense</name>
    <dbReference type="NCBI Taxonomy" id="634784"/>
    <lineage>
        <taxon>Bacteria</taxon>
        <taxon>Pseudomonadati</taxon>
        <taxon>Pseudomonadota</taxon>
        <taxon>Alphaproteobacteria</taxon>
        <taxon>Hyphomicrobiales</taxon>
        <taxon>Nitrobacteraceae</taxon>
        <taxon>Bradyrhizobium</taxon>
    </lineage>
</organism>
<gene>
    <name evidence="1" type="ORF">V1286_007718</name>
</gene>
<proteinExistence type="predicted"/>
<dbReference type="Proteomes" id="UP001364224">
    <property type="component" value="Unassembled WGS sequence"/>
</dbReference>
<sequence>MATCIRRREFIFSLGGGMAVIPLVARAQQPSMPIIGLLGATKAQGYAAQLAAFRQGLSEAGLVEGRDVTIEYRWADDQYDRLPALAADLVNRRVAVIATIGGNPASLAATAATTTIPVVFHGSLDPVQTGLVARLNRPGGNATGVVTLNLDTGRKRLEILHEVVPAATTLGLLLNPTNKIVTEVQSRDLQTAAIALGLKLRVLNASAERDFEDVFALLKRMQIGGLVIGTDGFFVSQSETLAALTVRYAIPAIFQYRAFAAAGGLMSYGGSVTASYRLSGAYVGRILKGAKPADLPVQQSTKVELIVNLKTAKALGLTVPMSLLARADEVIE</sequence>
<dbReference type="InterPro" id="IPR007487">
    <property type="entry name" value="ABC_transpt-TYRBP-like"/>
</dbReference>
<protein>
    <submittedName>
        <fullName evidence="1">ABC transport system substrate-binding protein</fullName>
    </submittedName>
</protein>